<dbReference type="GO" id="GO:0000159">
    <property type="term" value="C:protein phosphatase type 2A complex"/>
    <property type="evidence" value="ECO:0007669"/>
    <property type="project" value="InterPro"/>
</dbReference>
<reference evidence="1 2" key="1">
    <citation type="journal article" date="2020" name="Genome Biol. Evol.">
        <title>Comparative genomics of strictly vertically transmitted, feminizing microsporidia endosymbionts of amphipod crustaceans.</title>
        <authorList>
            <person name="Cormier A."/>
            <person name="Chebbi M.A."/>
            <person name="Giraud I."/>
            <person name="Wattier R."/>
            <person name="Teixeira M."/>
            <person name="Gilbert C."/>
            <person name="Rigaud T."/>
            <person name="Cordaux R."/>
        </authorList>
    </citation>
    <scope>NUCLEOTIDE SEQUENCE [LARGE SCALE GENOMIC DNA]</scope>
    <source>
        <strain evidence="1 2">Ou3-Ou53</strain>
    </source>
</reference>
<dbReference type="GO" id="GO:0019888">
    <property type="term" value="F:protein phosphatase regulator activity"/>
    <property type="evidence" value="ECO:0007669"/>
    <property type="project" value="InterPro"/>
</dbReference>
<protein>
    <submittedName>
        <fullName evidence="1">Serine/threonine-protein phosphatase 2A 56 kDa regulatory subunit gamma isoform</fullName>
    </submittedName>
</protein>
<dbReference type="GO" id="GO:0007165">
    <property type="term" value="P:signal transduction"/>
    <property type="evidence" value="ECO:0007669"/>
    <property type="project" value="InterPro"/>
</dbReference>
<dbReference type="AlphaFoldDB" id="A0A9P6L0H1"/>
<gene>
    <name evidence="1" type="primary">Ppp2r5c</name>
    <name evidence="1" type="ORF">NGRA_0086</name>
</gene>
<dbReference type="SUPFAM" id="SSF48371">
    <property type="entry name" value="ARM repeat"/>
    <property type="match status" value="1"/>
</dbReference>
<dbReference type="Gene3D" id="1.25.10.10">
    <property type="entry name" value="Leucine-rich Repeat Variant"/>
    <property type="match status" value="1"/>
</dbReference>
<organism evidence="1 2">
    <name type="scientific">Nosema granulosis</name>
    <dbReference type="NCBI Taxonomy" id="83296"/>
    <lineage>
        <taxon>Eukaryota</taxon>
        <taxon>Fungi</taxon>
        <taxon>Fungi incertae sedis</taxon>
        <taxon>Microsporidia</taxon>
        <taxon>Nosematidae</taxon>
        <taxon>Nosema</taxon>
    </lineage>
</organism>
<dbReference type="Proteomes" id="UP000740883">
    <property type="component" value="Unassembled WGS sequence"/>
</dbReference>
<dbReference type="EMBL" id="SBJO01000003">
    <property type="protein sequence ID" value="KAF9764990.1"/>
    <property type="molecule type" value="Genomic_DNA"/>
</dbReference>
<accession>A0A9P6L0H1</accession>
<evidence type="ECO:0000313" key="2">
    <source>
        <dbReference type="Proteomes" id="UP000740883"/>
    </source>
</evidence>
<dbReference type="InterPro" id="IPR016024">
    <property type="entry name" value="ARM-type_fold"/>
</dbReference>
<proteinExistence type="predicted"/>
<sequence length="402" mass="46959">MSTEKENNINKKRKLLELPREKRSCKNSLARLFSQDPFDLFNLHEDMKKYGVEDKVVEVALSRAKHIMFREIKPVNPTGEAYNCGDDIVVRNKMDSNINIFSRILMFLTALNKPRILQMAFTDFDLVRLFELLKSEDEVERVNVGQSIQNLFDQKISQEKIKSLIENELSLFLHGIRTHTGLPILLHLFSYTGPIREEAYIENILWFMQTPHLDLLVDFKDIVRVLCKDNSKRTILTIKFILHIFENVDSLSKVTLVEILVILLPCIDSIESIIPGLCALINTSILSDHHLLLEEAIGIFETPEIYKLIKPFIDQLLPPIFPALYSLSKKYWRKKGKVRVFKNISLILSMNHLVFEECLIKYNKKRKEPEKGSSIEIVERCLEHSTLEKKKEEEFNKNRYKK</sequence>
<dbReference type="OrthoDB" id="2195607at2759"/>
<keyword evidence="2" id="KW-1185">Reference proteome</keyword>
<dbReference type="Pfam" id="PF01603">
    <property type="entry name" value="B56"/>
    <property type="match status" value="1"/>
</dbReference>
<evidence type="ECO:0000313" key="1">
    <source>
        <dbReference type="EMBL" id="KAF9764990.1"/>
    </source>
</evidence>
<dbReference type="InterPro" id="IPR011989">
    <property type="entry name" value="ARM-like"/>
</dbReference>
<name>A0A9P6L0H1_9MICR</name>
<dbReference type="InterPro" id="IPR002554">
    <property type="entry name" value="PP2A_B56"/>
</dbReference>
<comment type="caution">
    <text evidence="1">The sequence shown here is derived from an EMBL/GenBank/DDBJ whole genome shotgun (WGS) entry which is preliminary data.</text>
</comment>